<dbReference type="GO" id="GO:0016740">
    <property type="term" value="F:transferase activity"/>
    <property type="evidence" value="ECO:0007669"/>
    <property type="project" value="UniProtKB-KW"/>
</dbReference>
<protein>
    <submittedName>
        <fullName evidence="3">Glycosyltransferase family 2 protein</fullName>
    </submittedName>
</protein>
<reference evidence="3 5" key="2">
    <citation type="submission" date="2017-11" db="EMBL/GenBank/DDBJ databases">
        <title>Draft Genome Sequence of Methylobacter psychrotolerans Sph1T, an Obligate Methanotroph from Low-Temperature Environments.</title>
        <authorList>
            <person name="Oshkin I.Y."/>
            <person name="Miroshnikov K."/>
            <person name="Belova S.E."/>
            <person name="Korzhenkov A."/>
            <person name="Toshchakov S.V."/>
            <person name="Dedysh S.N."/>
        </authorList>
    </citation>
    <scope>NUCLEOTIDE SEQUENCE [LARGE SCALE GENOMIC DNA]</scope>
    <source>
        <strain evidence="3 5">Sph1</strain>
    </source>
</reference>
<proteinExistence type="predicted"/>
<dbReference type="InterPro" id="IPR001173">
    <property type="entry name" value="Glyco_trans_2-like"/>
</dbReference>
<gene>
    <name evidence="3" type="ORF">AADEFJLK_03353</name>
    <name evidence="2" type="ORF">CEK71_11490</name>
</gene>
<dbReference type="InterPro" id="IPR029044">
    <property type="entry name" value="Nucleotide-diphossugar_trans"/>
</dbReference>
<dbReference type="SUPFAM" id="SSF53448">
    <property type="entry name" value="Nucleotide-diphospho-sugar transferases"/>
    <property type="match status" value="1"/>
</dbReference>
<dbReference type="EMBL" id="PGFZ01000008">
    <property type="protein sequence ID" value="POZ50881.1"/>
    <property type="molecule type" value="Genomic_DNA"/>
</dbReference>
<dbReference type="PANTHER" id="PTHR43685">
    <property type="entry name" value="GLYCOSYLTRANSFERASE"/>
    <property type="match status" value="1"/>
</dbReference>
<dbReference type="EMBL" id="CP022129">
    <property type="protein sequence ID" value="ASF46644.1"/>
    <property type="molecule type" value="Genomic_DNA"/>
</dbReference>
<dbReference type="AlphaFoldDB" id="A0A1Z4BZD2"/>
<dbReference type="RefSeq" id="WP_088619516.1">
    <property type="nucleotide sequence ID" value="NZ_CP022129.1"/>
</dbReference>
<dbReference type="CDD" id="cd00761">
    <property type="entry name" value="Glyco_tranf_GTA_type"/>
    <property type="match status" value="1"/>
</dbReference>
<sequence>MKYDIAVAVPTYNRAEYLEEALEAILGQTYPATEIIVVDDGSTDHTPDILARYGKRITAIRITNSGCTVARKTAVDASSSPWLAFCDSDDIWLPHHLERRVTLLEKYPAVDFSFANGQFFGPTAVDSCIYDYAPAGWWENLGVANADQCLLLDQGFYVPLLRFNPAWPSTVLLSRALYDKVGGIDPRYAYMVAEDGDIMRKAVLHGTTLCDFAVTVRQRRHAGNTSGSELKSRLGKYQILQNHIQLAIAPEHWHTDIDNAIAETLNDALTMAYYAEDKPLMRDIVSKLGLRRLSGKNRLRCLASMLPPTFLNFYRQIKP</sequence>
<keyword evidence="4" id="KW-1185">Reference proteome</keyword>
<evidence type="ECO:0000313" key="3">
    <source>
        <dbReference type="EMBL" id="POZ50881.1"/>
    </source>
</evidence>
<dbReference type="Gene3D" id="3.90.550.10">
    <property type="entry name" value="Spore Coat Polysaccharide Biosynthesis Protein SpsA, Chain A"/>
    <property type="match status" value="1"/>
</dbReference>
<evidence type="ECO:0000259" key="1">
    <source>
        <dbReference type="Pfam" id="PF00535"/>
    </source>
</evidence>
<evidence type="ECO:0000313" key="5">
    <source>
        <dbReference type="Proteomes" id="UP000237423"/>
    </source>
</evidence>
<feature type="domain" description="Glycosyltransferase 2-like" evidence="1">
    <location>
        <begin position="7"/>
        <end position="112"/>
    </location>
</feature>
<dbReference type="Proteomes" id="UP000197019">
    <property type="component" value="Chromosome"/>
</dbReference>
<reference evidence="2 4" key="1">
    <citation type="submission" date="2017-06" db="EMBL/GenBank/DDBJ databases">
        <title>Genome Sequencing of the methanotroph Methylovulum psychrotolerants str. HV10-M2 isolated from a high-altitude environment.</title>
        <authorList>
            <person name="Mateos-Rivera A."/>
        </authorList>
    </citation>
    <scope>NUCLEOTIDE SEQUENCE [LARGE SCALE GENOMIC DNA]</scope>
    <source>
        <strain evidence="2 4">HV10_M2</strain>
    </source>
</reference>
<dbReference type="Proteomes" id="UP000237423">
    <property type="component" value="Unassembled WGS sequence"/>
</dbReference>
<dbReference type="OrthoDB" id="9805612at2"/>
<evidence type="ECO:0000313" key="2">
    <source>
        <dbReference type="EMBL" id="ASF46644.1"/>
    </source>
</evidence>
<name>A0A1Z4BZD2_9GAMM</name>
<organism evidence="2 4">
    <name type="scientific">Methylovulum psychrotolerans</name>
    <dbReference type="NCBI Taxonomy" id="1704499"/>
    <lineage>
        <taxon>Bacteria</taxon>
        <taxon>Pseudomonadati</taxon>
        <taxon>Pseudomonadota</taxon>
        <taxon>Gammaproteobacteria</taxon>
        <taxon>Methylococcales</taxon>
        <taxon>Methylococcaceae</taxon>
        <taxon>Methylovulum</taxon>
    </lineage>
</organism>
<dbReference type="PANTHER" id="PTHR43685:SF2">
    <property type="entry name" value="GLYCOSYLTRANSFERASE 2-LIKE DOMAIN-CONTAINING PROTEIN"/>
    <property type="match status" value="1"/>
</dbReference>
<dbReference type="InterPro" id="IPR050834">
    <property type="entry name" value="Glycosyltransf_2"/>
</dbReference>
<accession>A0A1Z4BZD2</accession>
<keyword evidence="3" id="KW-0808">Transferase</keyword>
<dbReference type="Pfam" id="PF00535">
    <property type="entry name" value="Glycos_transf_2"/>
    <property type="match status" value="1"/>
</dbReference>
<dbReference type="KEGG" id="mpsy:CEK71_11490"/>
<evidence type="ECO:0000313" key="4">
    <source>
        <dbReference type="Proteomes" id="UP000197019"/>
    </source>
</evidence>